<evidence type="ECO:0000313" key="1">
    <source>
        <dbReference type="EMBL" id="PNT69626.1"/>
    </source>
</evidence>
<organism evidence="1">
    <name type="scientific">Brachypodium distachyon</name>
    <name type="common">Purple false brome</name>
    <name type="synonym">Trachynia distachya</name>
    <dbReference type="NCBI Taxonomy" id="15368"/>
    <lineage>
        <taxon>Eukaryota</taxon>
        <taxon>Viridiplantae</taxon>
        <taxon>Streptophyta</taxon>
        <taxon>Embryophyta</taxon>
        <taxon>Tracheophyta</taxon>
        <taxon>Spermatophyta</taxon>
        <taxon>Magnoliopsida</taxon>
        <taxon>Liliopsida</taxon>
        <taxon>Poales</taxon>
        <taxon>Poaceae</taxon>
        <taxon>BOP clade</taxon>
        <taxon>Pooideae</taxon>
        <taxon>Stipodae</taxon>
        <taxon>Brachypodieae</taxon>
        <taxon>Brachypodium</taxon>
    </lineage>
</organism>
<dbReference type="Proteomes" id="UP000008810">
    <property type="component" value="Chromosome 3"/>
</dbReference>
<reference evidence="2" key="3">
    <citation type="submission" date="2018-08" db="UniProtKB">
        <authorList>
            <consortium name="EnsemblPlants"/>
        </authorList>
    </citation>
    <scope>IDENTIFICATION</scope>
    <source>
        <strain evidence="2">cv. Bd21</strain>
    </source>
</reference>
<dbReference type="AlphaFoldDB" id="A0A2K2D5T8"/>
<sequence>MRSRQSTNYAAIGSWTTTGSWPRKRERGSKEMDVESTVAGVFRSHVRALLGKSKSGSFLFLYLQCVAVTSKGFCPASVC</sequence>
<dbReference type="EnsemblPlants" id="PNT69626">
    <property type="protein sequence ID" value="PNT69626"/>
    <property type="gene ID" value="BRADI_3g59063v3"/>
</dbReference>
<keyword evidence="3" id="KW-1185">Reference proteome</keyword>
<dbReference type="Gramene" id="PNT69626">
    <property type="protein sequence ID" value="PNT69626"/>
    <property type="gene ID" value="BRADI_3g59063v3"/>
</dbReference>
<evidence type="ECO:0000313" key="2">
    <source>
        <dbReference type="EnsemblPlants" id="PNT69626"/>
    </source>
</evidence>
<protein>
    <submittedName>
        <fullName evidence="1 2">Uncharacterized protein</fullName>
    </submittedName>
</protein>
<gene>
    <name evidence="1" type="ORF">BRADI_3g59063v3</name>
</gene>
<name>A0A2K2D5T8_BRADI</name>
<proteinExistence type="predicted"/>
<dbReference type="InParanoid" id="A0A2K2D5T8"/>
<reference evidence="1" key="2">
    <citation type="submission" date="2017-06" db="EMBL/GenBank/DDBJ databases">
        <title>WGS assembly of Brachypodium distachyon.</title>
        <authorList>
            <consortium name="The International Brachypodium Initiative"/>
            <person name="Lucas S."/>
            <person name="Harmon-Smith M."/>
            <person name="Lail K."/>
            <person name="Tice H."/>
            <person name="Grimwood J."/>
            <person name="Bruce D."/>
            <person name="Barry K."/>
            <person name="Shu S."/>
            <person name="Lindquist E."/>
            <person name="Wang M."/>
            <person name="Pitluck S."/>
            <person name="Vogel J.P."/>
            <person name="Garvin D.F."/>
            <person name="Mockler T.C."/>
            <person name="Schmutz J."/>
            <person name="Rokhsar D."/>
            <person name="Bevan M.W."/>
        </authorList>
    </citation>
    <scope>NUCLEOTIDE SEQUENCE</scope>
    <source>
        <strain evidence="1">Bd21</strain>
    </source>
</reference>
<dbReference type="EMBL" id="CM000882">
    <property type="protein sequence ID" value="PNT69626.1"/>
    <property type="molecule type" value="Genomic_DNA"/>
</dbReference>
<evidence type="ECO:0000313" key="3">
    <source>
        <dbReference type="Proteomes" id="UP000008810"/>
    </source>
</evidence>
<reference evidence="1 2" key="1">
    <citation type="journal article" date="2010" name="Nature">
        <title>Genome sequencing and analysis of the model grass Brachypodium distachyon.</title>
        <authorList>
            <consortium name="International Brachypodium Initiative"/>
        </authorList>
    </citation>
    <scope>NUCLEOTIDE SEQUENCE [LARGE SCALE GENOMIC DNA]</scope>
    <source>
        <strain evidence="1 2">Bd21</strain>
    </source>
</reference>
<accession>A0A2K2D5T8</accession>